<reference evidence="3" key="1">
    <citation type="journal article" date="2021" name="Microbiol. Resour. Announc.">
        <title>LGAAP: Leishmaniinae Genome Assembly and Annotation Pipeline.</title>
        <authorList>
            <person name="Almutairi H."/>
            <person name="Urbaniak M.D."/>
            <person name="Bates M.D."/>
            <person name="Jariyapan N."/>
            <person name="Kwakye-Nuako G."/>
            <person name="Thomaz-Soccol V."/>
            <person name="Al-Salem W.S."/>
            <person name="Dillon R.J."/>
            <person name="Bates P.A."/>
            <person name="Gatherer D."/>
        </authorList>
    </citation>
    <scope>NUCLEOTIDE SEQUENCE [LARGE SCALE GENOMIC DNA]</scope>
</reference>
<dbReference type="GeneID" id="92357976"/>
<name>A0A836GZT5_9TRYP</name>
<feature type="transmembrane region" description="Helical" evidence="1">
    <location>
        <begin position="76"/>
        <end position="98"/>
    </location>
</feature>
<dbReference type="Proteomes" id="UP000674143">
    <property type="component" value="Unassembled WGS sequence"/>
</dbReference>
<accession>A0A836GZT5</accession>
<dbReference type="RefSeq" id="XP_067061079.1">
    <property type="nucleotide sequence ID" value="XM_067204042.1"/>
</dbReference>
<sequence length="245" mass="26377">MNSYNRNVAFASSFVYGAVLCFGMLVFLGMRDTPFLRHPSASVAVFSAFLFCFAPSILFMGATVPWLCAAYDSRKATLVLAIAPGGIFVLLTAVWLVVYDIHKRAPYFAELQRNAPWGGNRENLGAGSGDSAGNCYRYIATDLDMVDGAELASFANGVLPRPHEVWATHFSSPGIEDVNITGTRASHWRDYDAGHEPGIARGAGGRAAGHTYSAGWYRRPPVLPDHATGQVAPSYAEQGRGTGTH</sequence>
<evidence type="ECO:0000313" key="3">
    <source>
        <dbReference type="Proteomes" id="UP000674143"/>
    </source>
</evidence>
<keyword evidence="1" id="KW-0812">Transmembrane</keyword>
<organism evidence="2 3">
    <name type="scientific">Leishmania orientalis</name>
    <dbReference type="NCBI Taxonomy" id="2249476"/>
    <lineage>
        <taxon>Eukaryota</taxon>
        <taxon>Discoba</taxon>
        <taxon>Euglenozoa</taxon>
        <taxon>Kinetoplastea</taxon>
        <taxon>Metakinetoplastina</taxon>
        <taxon>Trypanosomatida</taxon>
        <taxon>Trypanosomatidae</taxon>
        <taxon>Leishmaniinae</taxon>
        <taxon>Leishmania</taxon>
    </lineage>
</organism>
<dbReference type="AlphaFoldDB" id="A0A836GZT5"/>
<evidence type="ECO:0000256" key="1">
    <source>
        <dbReference type="SAM" id="Phobius"/>
    </source>
</evidence>
<keyword evidence="1" id="KW-0472">Membrane</keyword>
<protein>
    <submittedName>
        <fullName evidence="2">Uncharacterized protein</fullName>
    </submittedName>
</protein>
<feature type="transmembrane region" description="Helical" evidence="1">
    <location>
        <begin position="41"/>
        <end position="64"/>
    </location>
</feature>
<reference evidence="3" key="2">
    <citation type="journal article" date="2021" name="Sci. Data">
        <title>Chromosome-scale genome sequencing, assembly and annotation of six genomes from subfamily Leishmaniinae.</title>
        <authorList>
            <person name="Almutairi H."/>
            <person name="Urbaniak M.D."/>
            <person name="Bates M.D."/>
            <person name="Jariyapan N."/>
            <person name="Kwakye-Nuako G."/>
            <person name="Thomaz Soccol V."/>
            <person name="Al-Salem W.S."/>
            <person name="Dillon R.J."/>
            <person name="Bates P.A."/>
            <person name="Gatherer D."/>
        </authorList>
    </citation>
    <scope>NUCLEOTIDE SEQUENCE [LARGE SCALE GENOMIC DNA]</scope>
</reference>
<gene>
    <name evidence="2" type="ORF">LSCM4_02005</name>
</gene>
<keyword evidence="3" id="KW-1185">Reference proteome</keyword>
<proteinExistence type="predicted"/>
<dbReference type="EMBL" id="JAFHLR010000030">
    <property type="protein sequence ID" value="KAG5472683.1"/>
    <property type="molecule type" value="Genomic_DNA"/>
</dbReference>
<comment type="caution">
    <text evidence="2">The sequence shown here is derived from an EMBL/GenBank/DDBJ whole genome shotgun (WGS) entry which is preliminary data.</text>
</comment>
<evidence type="ECO:0000313" key="2">
    <source>
        <dbReference type="EMBL" id="KAG5472683.1"/>
    </source>
</evidence>
<feature type="transmembrane region" description="Helical" evidence="1">
    <location>
        <begin position="6"/>
        <end position="29"/>
    </location>
</feature>
<keyword evidence="1" id="KW-1133">Transmembrane helix</keyword>
<dbReference type="KEGG" id="loi:92357976"/>